<dbReference type="Pfam" id="PF00106">
    <property type="entry name" value="adh_short"/>
    <property type="match status" value="1"/>
</dbReference>
<dbReference type="GO" id="GO:0016616">
    <property type="term" value="F:oxidoreductase activity, acting on the CH-OH group of donors, NAD or NADP as acceptor"/>
    <property type="evidence" value="ECO:0007669"/>
    <property type="project" value="TreeGrafter"/>
</dbReference>
<dbReference type="InterPro" id="IPR002347">
    <property type="entry name" value="SDR_fam"/>
</dbReference>
<dbReference type="SUPFAM" id="SSF51735">
    <property type="entry name" value="NAD(P)-binding Rossmann-fold domains"/>
    <property type="match status" value="1"/>
</dbReference>
<dbReference type="Gene3D" id="3.40.50.720">
    <property type="entry name" value="NAD(P)-binding Rossmann-like Domain"/>
    <property type="match status" value="1"/>
</dbReference>
<reference evidence="2 3" key="1">
    <citation type="submission" date="2013-04" db="EMBL/GenBank/DDBJ databases">
        <title>The Genome Sequence of Parabacteroides gordonii DSM 23371.</title>
        <authorList>
            <consortium name="The Broad Institute Genomics Platform"/>
            <person name="Earl A."/>
            <person name="Ward D."/>
            <person name="Feldgarden M."/>
            <person name="Gevers D."/>
            <person name="Martens E."/>
            <person name="Sakamoto M."/>
            <person name="Benno Y."/>
            <person name="Suzuki N."/>
            <person name="Matsunaga N."/>
            <person name="Koshihara K."/>
            <person name="Seki M."/>
            <person name="Komiya H."/>
            <person name="Walker B."/>
            <person name="Young S."/>
            <person name="Zeng Q."/>
            <person name="Gargeya S."/>
            <person name="Fitzgerald M."/>
            <person name="Haas B."/>
            <person name="Abouelleil A."/>
            <person name="Allen A.W."/>
            <person name="Alvarado L."/>
            <person name="Arachchi H.M."/>
            <person name="Berlin A.M."/>
            <person name="Chapman S.B."/>
            <person name="Gainer-Dewar J."/>
            <person name="Goldberg J."/>
            <person name="Griggs A."/>
            <person name="Gujja S."/>
            <person name="Hansen M."/>
            <person name="Howarth C."/>
            <person name="Imamovic A."/>
            <person name="Ireland A."/>
            <person name="Larimer J."/>
            <person name="McCowan C."/>
            <person name="Murphy C."/>
            <person name="Pearson M."/>
            <person name="Poon T.W."/>
            <person name="Priest M."/>
            <person name="Roberts A."/>
            <person name="Saif S."/>
            <person name="Shea T."/>
            <person name="Sisk P."/>
            <person name="Sykes S."/>
            <person name="Wortman J."/>
            <person name="Nusbaum C."/>
            <person name="Birren B."/>
        </authorList>
    </citation>
    <scope>NUCLEOTIDE SEQUENCE [LARGE SCALE GENOMIC DNA]</scope>
    <source>
        <strain evidence="2 3">MS-1</strain>
    </source>
</reference>
<proteinExistence type="inferred from homology"/>
<keyword evidence="3" id="KW-1185">Reference proteome</keyword>
<dbReference type="PANTHER" id="PTHR42760">
    <property type="entry name" value="SHORT-CHAIN DEHYDROGENASES/REDUCTASES FAMILY MEMBER"/>
    <property type="match status" value="1"/>
</dbReference>
<dbReference type="EMBL" id="AQHW01000005">
    <property type="protein sequence ID" value="KKB59267.1"/>
    <property type="molecule type" value="Genomic_DNA"/>
</dbReference>
<dbReference type="PRINTS" id="PR00081">
    <property type="entry name" value="GDHRDH"/>
</dbReference>
<dbReference type="HOGENOM" id="CLU_010194_1_2_10"/>
<sequence length="243" mass="26611">MADNYLEKKYEEYRSRKNAGTTTGYGKKKANTLHKTRRVFVTEGTGDLGRVIVKAFRMAGHRVAFGGMDEETGKLLAEKTGTTFYHANINDKVSLGNCLQHMLEDWGDLDILVNNACACETSPIAETSVDDFEQQLSGNLLSTFVTSRLLALHRRSQSEVNPYGRIINLSANSVTTGGLLSLTSALAASLEEWQITVNSITTGQTPAFGEDIARMCLFLCQEENGSINGENITIGVGISKRIY</sequence>
<dbReference type="Proteomes" id="UP000033035">
    <property type="component" value="Unassembled WGS sequence"/>
</dbReference>
<evidence type="ECO:0000313" key="2">
    <source>
        <dbReference type="EMBL" id="KKB59267.1"/>
    </source>
</evidence>
<dbReference type="STRING" id="1203610.HMPREF1536_00807"/>
<dbReference type="PATRIC" id="fig|1203610.3.peg.832"/>
<comment type="caution">
    <text evidence="2">The sequence shown here is derived from an EMBL/GenBank/DDBJ whole genome shotgun (WGS) entry which is preliminary data.</text>
</comment>
<gene>
    <name evidence="2" type="ORF">HMPREF1536_00807</name>
</gene>
<dbReference type="GO" id="GO:0030497">
    <property type="term" value="P:fatty acid elongation"/>
    <property type="evidence" value="ECO:0007669"/>
    <property type="project" value="TreeGrafter"/>
</dbReference>
<dbReference type="PANTHER" id="PTHR42760:SF40">
    <property type="entry name" value="3-OXOACYL-[ACYL-CARRIER-PROTEIN] REDUCTASE, CHLOROPLASTIC"/>
    <property type="match status" value="1"/>
</dbReference>
<evidence type="ECO:0000256" key="1">
    <source>
        <dbReference type="ARBA" id="ARBA00006484"/>
    </source>
</evidence>
<dbReference type="InterPro" id="IPR036291">
    <property type="entry name" value="NAD(P)-bd_dom_sf"/>
</dbReference>
<dbReference type="AlphaFoldDB" id="A0A0F5JPC5"/>
<evidence type="ECO:0000313" key="3">
    <source>
        <dbReference type="Proteomes" id="UP000033035"/>
    </source>
</evidence>
<comment type="similarity">
    <text evidence="1">Belongs to the short-chain dehydrogenases/reductases (SDR) family.</text>
</comment>
<dbReference type="RefSeq" id="WP_028727005.1">
    <property type="nucleotide sequence ID" value="NZ_AUAE01000011.1"/>
</dbReference>
<accession>A0A0F5JPC5</accession>
<protein>
    <submittedName>
        <fullName evidence="2">Uncharacterized protein</fullName>
    </submittedName>
</protein>
<name>A0A0F5JPC5_9BACT</name>
<dbReference type="CDD" id="cd05233">
    <property type="entry name" value="SDR_c"/>
    <property type="match status" value="1"/>
</dbReference>
<organism evidence="2 3">
    <name type="scientific">Parabacteroides gordonii MS-1 = DSM 23371</name>
    <dbReference type="NCBI Taxonomy" id="1203610"/>
    <lineage>
        <taxon>Bacteria</taxon>
        <taxon>Pseudomonadati</taxon>
        <taxon>Bacteroidota</taxon>
        <taxon>Bacteroidia</taxon>
        <taxon>Bacteroidales</taxon>
        <taxon>Tannerellaceae</taxon>
        <taxon>Parabacteroides</taxon>
    </lineage>
</organism>